<evidence type="ECO:0000313" key="11">
    <source>
        <dbReference type="Proteomes" id="UP000467385"/>
    </source>
</evidence>
<name>A0A7I7YL42_9MYCO</name>
<evidence type="ECO:0000256" key="6">
    <source>
        <dbReference type="ARBA" id="ARBA00023033"/>
    </source>
</evidence>
<evidence type="ECO:0000256" key="7">
    <source>
        <dbReference type="PIRSR" id="PIRSR602401-1"/>
    </source>
</evidence>
<dbReference type="GO" id="GO:0020037">
    <property type="term" value="F:heme binding"/>
    <property type="evidence" value="ECO:0007669"/>
    <property type="project" value="InterPro"/>
</dbReference>
<comment type="similarity">
    <text evidence="1 8">Belongs to the cytochrome P450 family.</text>
</comment>
<keyword evidence="5 7" id="KW-0408">Iron</keyword>
<keyword evidence="4 8" id="KW-0560">Oxidoreductase</keyword>
<keyword evidence="2 7" id="KW-0349">Heme</keyword>
<dbReference type="PRINTS" id="PR00463">
    <property type="entry name" value="EP450I"/>
</dbReference>
<dbReference type="GO" id="GO:0016705">
    <property type="term" value="F:oxidoreductase activity, acting on paired donors, with incorporation or reduction of molecular oxygen"/>
    <property type="evidence" value="ECO:0007669"/>
    <property type="project" value="InterPro"/>
</dbReference>
<evidence type="ECO:0000256" key="3">
    <source>
        <dbReference type="ARBA" id="ARBA00022723"/>
    </source>
</evidence>
<keyword evidence="11" id="KW-1185">Reference proteome</keyword>
<dbReference type="SUPFAM" id="SSF48264">
    <property type="entry name" value="Cytochrome P450"/>
    <property type="match status" value="1"/>
</dbReference>
<feature type="region of interest" description="Disordered" evidence="9">
    <location>
        <begin position="465"/>
        <end position="516"/>
    </location>
</feature>
<evidence type="ECO:0000256" key="5">
    <source>
        <dbReference type="ARBA" id="ARBA00023004"/>
    </source>
</evidence>
<gene>
    <name evidence="10" type="ORF">MCNS_49150</name>
</gene>
<dbReference type="InterPro" id="IPR017972">
    <property type="entry name" value="Cyt_P450_CS"/>
</dbReference>
<dbReference type="InterPro" id="IPR002401">
    <property type="entry name" value="Cyt_P450_E_grp-I"/>
</dbReference>
<evidence type="ECO:0000256" key="2">
    <source>
        <dbReference type="ARBA" id="ARBA00022617"/>
    </source>
</evidence>
<comment type="cofactor">
    <cofactor evidence="7">
        <name>heme</name>
        <dbReference type="ChEBI" id="CHEBI:30413"/>
    </cofactor>
</comment>
<dbReference type="GO" id="GO:0005506">
    <property type="term" value="F:iron ion binding"/>
    <property type="evidence" value="ECO:0007669"/>
    <property type="project" value="InterPro"/>
</dbReference>
<organism evidence="10 11">
    <name type="scientific">Mycobacterium conspicuum</name>
    <dbReference type="NCBI Taxonomy" id="44010"/>
    <lineage>
        <taxon>Bacteria</taxon>
        <taxon>Bacillati</taxon>
        <taxon>Actinomycetota</taxon>
        <taxon>Actinomycetes</taxon>
        <taxon>Mycobacteriales</taxon>
        <taxon>Mycobacteriaceae</taxon>
        <taxon>Mycobacterium</taxon>
    </lineage>
</organism>
<evidence type="ECO:0000313" key="10">
    <source>
        <dbReference type="EMBL" id="BBZ41852.1"/>
    </source>
</evidence>
<protein>
    <submittedName>
        <fullName evidence="10">Cytochrome P450</fullName>
    </submittedName>
</protein>
<dbReference type="Gene3D" id="1.10.630.10">
    <property type="entry name" value="Cytochrome P450"/>
    <property type="match status" value="1"/>
</dbReference>
<dbReference type="EMBL" id="AP022613">
    <property type="protein sequence ID" value="BBZ41852.1"/>
    <property type="molecule type" value="Genomic_DNA"/>
</dbReference>
<dbReference type="GO" id="GO:0004497">
    <property type="term" value="F:monooxygenase activity"/>
    <property type="evidence" value="ECO:0007669"/>
    <property type="project" value="UniProtKB-KW"/>
</dbReference>
<dbReference type="PANTHER" id="PTHR24291:SF50">
    <property type="entry name" value="BIFUNCTIONAL ALBAFLAVENONE MONOOXYGENASE_TERPENE SYNTHASE"/>
    <property type="match status" value="1"/>
</dbReference>
<dbReference type="InterPro" id="IPR050196">
    <property type="entry name" value="Cytochrome_P450_Monoox"/>
</dbReference>
<evidence type="ECO:0000256" key="8">
    <source>
        <dbReference type="RuleBase" id="RU000461"/>
    </source>
</evidence>
<evidence type="ECO:0000256" key="1">
    <source>
        <dbReference type="ARBA" id="ARBA00010617"/>
    </source>
</evidence>
<dbReference type="PRINTS" id="PR00385">
    <property type="entry name" value="P450"/>
</dbReference>
<dbReference type="PANTHER" id="PTHR24291">
    <property type="entry name" value="CYTOCHROME P450 FAMILY 4"/>
    <property type="match status" value="1"/>
</dbReference>
<dbReference type="AlphaFoldDB" id="A0A7I7YL42"/>
<feature type="binding site" description="axial binding residue" evidence="7">
    <location>
        <position position="411"/>
    </location>
    <ligand>
        <name>heme</name>
        <dbReference type="ChEBI" id="CHEBI:30413"/>
    </ligand>
    <ligandPart>
        <name>Fe</name>
        <dbReference type="ChEBI" id="CHEBI:18248"/>
    </ligandPart>
</feature>
<keyword evidence="6 8" id="KW-0503">Monooxygenase</keyword>
<dbReference type="Pfam" id="PF00067">
    <property type="entry name" value="p450"/>
    <property type="match status" value="1"/>
</dbReference>
<keyword evidence="3 7" id="KW-0479">Metal-binding</keyword>
<reference evidence="10 11" key="1">
    <citation type="journal article" date="2019" name="Emerg. Microbes Infect.">
        <title>Comprehensive subspecies identification of 175 nontuberculous mycobacteria species based on 7547 genomic profiles.</title>
        <authorList>
            <person name="Matsumoto Y."/>
            <person name="Kinjo T."/>
            <person name="Motooka D."/>
            <person name="Nabeya D."/>
            <person name="Jung N."/>
            <person name="Uechi K."/>
            <person name="Horii T."/>
            <person name="Iida T."/>
            <person name="Fujita J."/>
            <person name="Nakamura S."/>
        </authorList>
    </citation>
    <scope>NUCLEOTIDE SEQUENCE [LARGE SCALE GENOMIC DNA]</scope>
    <source>
        <strain evidence="10 11">JCM 14738</strain>
    </source>
</reference>
<dbReference type="InterPro" id="IPR036396">
    <property type="entry name" value="Cyt_P450_sf"/>
</dbReference>
<feature type="compositionally biased region" description="Basic and acidic residues" evidence="9">
    <location>
        <begin position="475"/>
        <end position="484"/>
    </location>
</feature>
<sequence>MVEILDSQDSNVIHALRLAPKNPLPYRRQLTAVRSFIDGFQELIDAGGPISRLVLAPKWLLPNVVIVATAQGARDLLGRNDEIADRGRVRTMVELRALMGGNLLDLPHERWLPRRRALQPMFTKQRVPRYAGHMAAAAQGIVNGWREGTFVDLDSECRKLTLRALGRSVLGLDLDERADEIGWALRTALAWVADRAARPVNAPRWLPTKGQRAARRANGMLQRLAAEILDGVRADPAREAPLVQALIEAVDPETGRPLTDDEICHELVLFMLAGHDTTSTTLTYALWSLGHHRDIQDRVRTEVSKISAAGDRALTPDDVAELGFTVRVLHEALRLCPPAAGTMRSPTRDIVVDGYRVEAKTIALVSFYALHRDPVQWTEPLRFDPDRFLPERSKGRSRWQYLPFGGGPRSCIGDHFAMLEATLALATIVRAAEIESLDVQFPLETPFTVVAAKPVPARVLNAAGSGLDTQQPHADPQRQHRRDQGGGNGAHPEAGVLGDGSLDVLAAQNPAPEQVG</sequence>
<dbReference type="Proteomes" id="UP000467385">
    <property type="component" value="Chromosome"/>
</dbReference>
<dbReference type="PROSITE" id="PS00086">
    <property type="entry name" value="CYTOCHROME_P450"/>
    <property type="match status" value="1"/>
</dbReference>
<evidence type="ECO:0000256" key="4">
    <source>
        <dbReference type="ARBA" id="ARBA00023002"/>
    </source>
</evidence>
<proteinExistence type="inferred from homology"/>
<evidence type="ECO:0000256" key="9">
    <source>
        <dbReference type="SAM" id="MobiDB-lite"/>
    </source>
</evidence>
<dbReference type="InterPro" id="IPR001128">
    <property type="entry name" value="Cyt_P450"/>
</dbReference>
<accession>A0A7I7YL42</accession>